<comment type="caution">
    <text evidence="2">The sequence shown here is derived from an EMBL/GenBank/DDBJ whole genome shotgun (WGS) entry which is preliminary data.</text>
</comment>
<evidence type="ECO:0000313" key="2">
    <source>
        <dbReference type="EMBL" id="MBE9033146.1"/>
    </source>
</evidence>
<proteinExistence type="predicted"/>
<dbReference type="AlphaFoldDB" id="A0A928VU70"/>
<keyword evidence="3" id="KW-1185">Reference proteome</keyword>
<reference evidence="2" key="1">
    <citation type="submission" date="2020-10" db="EMBL/GenBank/DDBJ databases">
        <authorList>
            <person name="Castelo-Branco R."/>
            <person name="Eusebio N."/>
            <person name="Adriana R."/>
            <person name="Vieira A."/>
            <person name="Brugerolle De Fraissinette N."/>
            <person name="Rezende De Castro R."/>
            <person name="Schneider M.P."/>
            <person name="Vasconcelos V."/>
            <person name="Leao P.N."/>
        </authorList>
    </citation>
    <scope>NUCLEOTIDE SEQUENCE</scope>
    <source>
        <strain evidence="2">LEGE 11480</strain>
    </source>
</reference>
<keyword evidence="1" id="KW-1133">Transmembrane helix</keyword>
<organism evidence="2 3">
    <name type="scientific">Romeriopsis navalis LEGE 11480</name>
    <dbReference type="NCBI Taxonomy" id="2777977"/>
    <lineage>
        <taxon>Bacteria</taxon>
        <taxon>Bacillati</taxon>
        <taxon>Cyanobacteriota</taxon>
        <taxon>Cyanophyceae</taxon>
        <taxon>Leptolyngbyales</taxon>
        <taxon>Leptolyngbyaceae</taxon>
        <taxon>Romeriopsis</taxon>
        <taxon>Romeriopsis navalis</taxon>
    </lineage>
</organism>
<name>A0A928VU70_9CYAN</name>
<keyword evidence="1" id="KW-0812">Transmembrane</keyword>
<feature type="transmembrane region" description="Helical" evidence="1">
    <location>
        <begin position="17"/>
        <end position="38"/>
    </location>
</feature>
<accession>A0A928VU70</accession>
<evidence type="ECO:0000313" key="3">
    <source>
        <dbReference type="Proteomes" id="UP000625316"/>
    </source>
</evidence>
<dbReference type="InterPro" id="IPR031876">
    <property type="entry name" value="DUF4760"/>
</dbReference>
<dbReference type="Pfam" id="PF15956">
    <property type="entry name" value="DUF4760"/>
    <property type="match status" value="1"/>
</dbReference>
<dbReference type="EMBL" id="JADEXQ010000156">
    <property type="protein sequence ID" value="MBE9033146.1"/>
    <property type="molecule type" value="Genomic_DNA"/>
</dbReference>
<protein>
    <submittedName>
        <fullName evidence="2">DUF4760 domain-containing protein</fullName>
    </submittedName>
</protein>
<keyword evidence="1" id="KW-0472">Membrane</keyword>
<sequence>MNNIQNPDEIRQFNVRIVIGFASIAATIATVLTVAFVITNEERVRKNLTFGATAISMAAGVAGAAYGLQSLRQNNLQQKENRRIDATRAYIDRWDEPQFAQARITIRELSQTVNSAVSNKSEQLRDRIKQKPTAQQDVTLILNLLEKIALFWDAGLLYEPLLKQFYCPIVLQSWDVLKVYVADRRNEVDVELYKSVEKLYITWSRDP</sequence>
<evidence type="ECO:0000256" key="1">
    <source>
        <dbReference type="SAM" id="Phobius"/>
    </source>
</evidence>
<dbReference type="Proteomes" id="UP000625316">
    <property type="component" value="Unassembled WGS sequence"/>
</dbReference>
<gene>
    <name evidence="2" type="ORF">IQ266_25745</name>
</gene>
<feature type="transmembrane region" description="Helical" evidence="1">
    <location>
        <begin position="50"/>
        <end position="68"/>
    </location>
</feature>
<dbReference type="RefSeq" id="WP_264327957.1">
    <property type="nucleotide sequence ID" value="NZ_JADEXQ010000156.1"/>
</dbReference>